<dbReference type="Proteomes" id="UP000284822">
    <property type="component" value="Unassembled WGS sequence"/>
</dbReference>
<dbReference type="AlphaFoldDB" id="A0A417Z2P2"/>
<sequence>MGMLNHEPNKQKKKLDRGTTVEVKNQVNRGEVLGERSFTKAVTIPINTRVDNHIRNQISALLNLGKGKS</sequence>
<dbReference type="Pfam" id="PF17363">
    <property type="entry name" value="DUF5388"/>
    <property type="match status" value="1"/>
</dbReference>
<evidence type="ECO:0000313" key="1">
    <source>
        <dbReference type="EMBL" id="RHW44765.1"/>
    </source>
</evidence>
<gene>
    <name evidence="1" type="ORF">DS832_08800</name>
</gene>
<accession>A0A417Z2P2</accession>
<dbReference type="InterPro" id="IPR035528">
    <property type="entry name" value="DUF5388"/>
</dbReference>
<proteinExistence type="predicted"/>
<reference evidence="1 2" key="1">
    <citation type="submission" date="2018-07" db="EMBL/GenBank/DDBJ databases">
        <title>Genome sequences of six Lactobacillus spp. isolated from bumble bee guts.</title>
        <authorList>
            <person name="Motta E.V.S."/>
            <person name="Moran N.A."/>
        </authorList>
    </citation>
    <scope>NUCLEOTIDE SEQUENCE [LARGE SCALE GENOMIC DNA]</scope>
    <source>
        <strain evidence="1 2">LV-8.1</strain>
    </source>
</reference>
<comment type="caution">
    <text evidence="1">The sequence shown here is derived from an EMBL/GenBank/DDBJ whole genome shotgun (WGS) entry which is preliminary data.</text>
</comment>
<dbReference type="EMBL" id="QOCS01000025">
    <property type="protein sequence ID" value="RHW44765.1"/>
    <property type="molecule type" value="Genomic_DNA"/>
</dbReference>
<name>A0A417Z2P2_9LACO</name>
<protein>
    <submittedName>
        <fullName evidence="1">Uncharacterized protein</fullName>
    </submittedName>
</protein>
<evidence type="ECO:0000313" key="2">
    <source>
        <dbReference type="Proteomes" id="UP000284822"/>
    </source>
</evidence>
<organism evidence="1 2">
    <name type="scientific">Bombilactobacillus bombi</name>
    <dbReference type="NCBI Taxonomy" id="1303590"/>
    <lineage>
        <taxon>Bacteria</taxon>
        <taxon>Bacillati</taxon>
        <taxon>Bacillota</taxon>
        <taxon>Bacilli</taxon>
        <taxon>Lactobacillales</taxon>
        <taxon>Lactobacillaceae</taxon>
        <taxon>Bombilactobacillus</taxon>
    </lineage>
</organism>